<protein>
    <submittedName>
        <fullName evidence="6">Uncharacterized protein LOC111104396 isoform X1</fullName>
    </submittedName>
    <submittedName>
        <fullName evidence="7">Uncharacterized protein LOC111128525</fullName>
    </submittedName>
</protein>
<dbReference type="InterPro" id="IPR007527">
    <property type="entry name" value="Znf_SWIM"/>
</dbReference>
<proteinExistence type="predicted"/>
<dbReference type="GeneID" id="111104396"/>
<evidence type="ECO:0000313" key="6">
    <source>
        <dbReference type="RefSeq" id="XP_022294024.1"/>
    </source>
</evidence>
<keyword evidence="3" id="KW-0862">Zinc</keyword>
<dbReference type="KEGG" id="cvn:111104396"/>
<comment type="cofactor">
    <cofactor evidence="1">
        <name>a divalent metal cation</name>
        <dbReference type="ChEBI" id="CHEBI:60240"/>
    </cofactor>
</comment>
<accession>A0A8B8AUV0</accession>
<dbReference type="RefSeq" id="XP_022294024.1">
    <property type="nucleotide sequence ID" value="XM_022438316.1"/>
</dbReference>
<evidence type="ECO:0000313" key="5">
    <source>
        <dbReference type="Proteomes" id="UP000694844"/>
    </source>
</evidence>
<evidence type="ECO:0000256" key="2">
    <source>
        <dbReference type="ARBA" id="ARBA00022723"/>
    </source>
</evidence>
<dbReference type="PROSITE" id="PS50966">
    <property type="entry name" value="ZF_SWIM"/>
    <property type="match status" value="1"/>
</dbReference>
<evidence type="ECO:0000259" key="4">
    <source>
        <dbReference type="PROSITE" id="PS50966"/>
    </source>
</evidence>
<evidence type="ECO:0000256" key="1">
    <source>
        <dbReference type="ARBA" id="ARBA00001968"/>
    </source>
</evidence>
<gene>
    <name evidence="6" type="primary">LOC111104396</name>
    <name evidence="7" type="synonym">LOC111128525</name>
</gene>
<keyword evidence="3" id="KW-0863">Zinc-finger</keyword>
<keyword evidence="2" id="KW-0479">Metal-binding</keyword>
<dbReference type="Proteomes" id="UP000694844">
    <property type="component" value="Chromosome 4"/>
</dbReference>
<organism evidence="5 6">
    <name type="scientific">Crassostrea virginica</name>
    <name type="common">Eastern oyster</name>
    <dbReference type="NCBI Taxonomy" id="6565"/>
    <lineage>
        <taxon>Eukaryota</taxon>
        <taxon>Metazoa</taxon>
        <taxon>Spiralia</taxon>
        <taxon>Lophotrochozoa</taxon>
        <taxon>Mollusca</taxon>
        <taxon>Bivalvia</taxon>
        <taxon>Autobranchia</taxon>
        <taxon>Pteriomorphia</taxon>
        <taxon>Ostreida</taxon>
        <taxon>Ostreoidea</taxon>
        <taxon>Ostreidae</taxon>
        <taxon>Crassostrea</taxon>
    </lineage>
</organism>
<sequence length="684" mass="77223">MPGQKVNYFHCVLCSKRTKPAERRSINKVIKKYLRRKFLIEAPDNSVMCNKCRHIYRNESATGIYTCNQSDTCTVSTSDQQKSPPSVSLSLASTAKTHAYCCICKKPGPKLVVIPTESRTAVFVERNVLIPPGNRCCPVHFDNGAISSDAIQQIPTTENAFINRTTITELLQQLRSLCQKNEKQCLNFDDEKTFTDTDYKSLLGISKDNFHDICDAVQGFVKNTPARSLPTSVAIFFCKLKTGLSNVILSTLFRTSKSSLRRAISAVRKALLINFVPENLGFHHISRDQIINDHTRPLAQTLFGSVEKNQVILVLDGTYIYVNKSNNFHFQRRSYSMHKGRPLIKPMVIVSTTGYFVSILGPYLADRKNNDASILTHIINSNAESIRSWLSEDDIFIVDRGFRDALPLLADLGIQAEMPKFLMAGQKQMSTEDANMSRLVTKVRWVVESSNARIKRWRYLDRTLPTHQIPYIGDYVRIVCAVSNRFLPPLSSCSSKDQDEAEAAKMLHLSKQVNHLKAFIEENGLQRKSAVWKSASEVVLASFPTLDEEELRNLTCGSYQLKLSSSYMQEHIDGGSDIYFHEEDETLLRVKIQSRHTSSKKYILWIRYSESMVESWYCTCRSGARVLGMCSHIAAIIWYLSHARHKANAFGVQDWCAHVLDAAEVPPAVDDSSDSESGESVPEE</sequence>
<dbReference type="GO" id="GO:0008270">
    <property type="term" value="F:zinc ion binding"/>
    <property type="evidence" value="ECO:0007669"/>
    <property type="project" value="UniProtKB-KW"/>
</dbReference>
<evidence type="ECO:0000313" key="7">
    <source>
        <dbReference type="RefSeq" id="XP_022329867.1"/>
    </source>
</evidence>
<dbReference type="Pfam" id="PF13359">
    <property type="entry name" value="DDE_Tnp_4"/>
    <property type="match status" value="1"/>
</dbReference>
<dbReference type="KEGG" id="cvn:111128525"/>
<dbReference type="PANTHER" id="PTHR23080">
    <property type="entry name" value="THAP DOMAIN PROTEIN"/>
    <property type="match status" value="1"/>
</dbReference>
<reference evidence="6 7" key="1">
    <citation type="submission" date="2025-04" db="UniProtKB">
        <authorList>
            <consortium name="RefSeq"/>
        </authorList>
    </citation>
    <scope>IDENTIFICATION</scope>
    <source>
        <tissue evidence="6 7">Whole sample</tissue>
    </source>
</reference>
<dbReference type="AlphaFoldDB" id="A0A8B8AUV0"/>
<dbReference type="RefSeq" id="XP_022329867.1">
    <property type="nucleotide sequence ID" value="XM_022474159.1"/>
</dbReference>
<feature type="domain" description="SWIM-type" evidence="4">
    <location>
        <begin position="602"/>
        <end position="641"/>
    </location>
</feature>
<name>A0A8B8AUV0_CRAVI</name>
<dbReference type="OrthoDB" id="6111035at2759"/>
<evidence type="ECO:0000256" key="3">
    <source>
        <dbReference type="PROSITE-ProRule" id="PRU00325"/>
    </source>
</evidence>
<dbReference type="InterPro" id="IPR027806">
    <property type="entry name" value="HARBI1_dom"/>
</dbReference>
<dbReference type="Proteomes" id="UP000694844">
    <property type="component" value="Chromosome 7"/>
</dbReference>
<keyword evidence="5" id="KW-1185">Reference proteome</keyword>